<accession>A0A0F9RT59</accession>
<organism evidence="1">
    <name type="scientific">marine sediment metagenome</name>
    <dbReference type="NCBI Taxonomy" id="412755"/>
    <lineage>
        <taxon>unclassified sequences</taxon>
        <taxon>metagenomes</taxon>
        <taxon>ecological metagenomes</taxon>
    </lineage>
</organism>
<name>A0A0F9RT59_9ZZZZ</name>
<evidence type="ECO:0000313" key="1">
    <source>
        <dbReference type="EMBL" id="KKN53057.1"/>
    </source>
</evidence>
<dbReference type="AlphaFoldDB" id="A0A0F9RT59"/>
<reference evidence="1" key="1">
    <citation type="journal article" date="2015" name="Nature">
        <title>Complex archaea that bridge the gap between prokaryotes and eukaryotes.</title>
        <authorList>
            <person name="Spang A."/>
            <person name="Saw J.H."/>
            <person name="Jorgensen S.L."/>
            <person name="Zaremba-Niedzwiedzka K."/>
            <person name="Martijn J."/>
            <person name="Lind A.E."/>
            <person name="van Eijk R."/>
            <person name="Schleper C."/>
            <person name="Guy L."/>
            <person name="Ettema T.J."/>
        </authorList>
    </citation>
    <scope>NUCLEOTIDE SEQUENCE</scope>
</reference>
<proteinExistence type="predicted"/>
<sequence>MFLRRTTDTLGNYSRINRFAKLIYSIKPTGLQGESESSFLFLADRILQSGILKMHFLSETSIISCLLILA</sequence>
<comment type="caution">
    <text evidence="1">The sequence shown here is derived from an EMBL/GenBank/DDBJ whole genome shotgun (WGS) entry which is preliminary data.</text>
</comment>
<protein>
    <submittedName>
        <fullName evidence="1">Uncharacterized protein</fullName>
    </submittedName>
</protein>
<dbReference type="EMBL" id="LAZR01000990">
    <property type="protein sequence ID" value="KKN53057.1"/>
    <property type="molecule type" value="Genomic_DNA"/>
</dbReference>
<gene>
    <name evidence="1" type="ORF">LCGC14_0606090</name>
</gene>